<dbReference type="SMART" id="SM00382">
    <property type="entry name" value="AAA"/>
    <property type="match status" value="1"/>
</dbReference>
<evidence type="ECO:0000313" key="12">
    <source>
        <dbReference type="EMBL" id="AFZ34478.1"/>
    </source>
</evidence>
<dbReference type="InterPro" id="IPR027417">
    <property type="entry name" value="P-loop_NTPase"/>
</dbReference>
<dbReference type="GO" id="GO:0140359">
    <property type="term" value="F:ABC-type transporter activity"/>
    <property type="evidence" value="ECO:0007669"/>
    <property type="project" value="InterPro"/>
</dbReference>
<evidence type="ECO:0000256" key="9">
    <source>
        <dbReference type="SAM" id="Phobius"/>
    </source>
</evidence>
<dbReference type="GO" id="GO:0005524">
    <property type="term" value="F:ATP binding"/>
    <property type="evidence" value="ECO:0007669"/>
    <property type="project" value="UniProtKB-KW"/>
</dbReference>
<dbReference type="GO" id="GO:0016887">
    <property type="term" value="F:ATP hydrolysis activity"/>
    <property type="evidence" value="ECO:0007669"/>
    <property type="project" value="InterPro"/>
</dbReference>
<keyword evidence="6" id="KW-0067">ATP-binding</keyword>
<evidence type="ECO:0000256" key="3">
    <source>
        <dbReference type="ARBA" id="ARBA00022475"/>
    </source>
</evidence>
<dbReference type="InterPro" id="IPR011527">
    <property type="entry name" value="ABC1_TM_dom"/>
</dbReference>
<dbReference type="EC" id="3.6.3.44" evidence="12"/>
<organism evidence="12 13">
    <name type="scientific">Stanieria cyanosphaera (strain ATCC 29371 / PCC 7437)</name>
    <dbReference type="NCBI Taxonomy" id="111780"/>
    <lineage>
        <taxon>Bacteria</taxon>
        <taxon>Bacillati</taxon>
        <taxon>Cyanobacteriota</taxon>
        <taxon>Cyanophyceae</taxon>
        <taxon>Pleurocapsales</taxon>
        <taxon>Dermocarpellaceae</taxon>
        <taxon>Stanieria</taxon>
    </lineage>
</organism>
<dbReference type="PROSITE" id="PS00211">
    <property type="entry name" value="ABC_TRANSPORTER_1"/>
    <property type="match status" value="1"/>
</dbReference>
<sequence length="600" mass="66033">MAASKSLQKSIPGLWRVLRYFSPYIRKQQKLILISGIALIADVGLRVLEPWPLKFVFDYVLIQNQPPANLPLLNNLTPVWLLTFSALAAIAIPALRALAAYWSTISLALVGSRVIAEVREHLYRHLQNLSLSYHTKARSGDLIVRVSSDASRLQEILITAALPLLVSILTLFGMLVVMFWIDRDLTLLSLITLPWFGLLATRLSERIRESSLKQRKQEGAVAATAAESIAAIKLVKALSLQEPFAQIFARQNQSSLNESVQTQQLASHLERTVDVVIAIGTAVVLWYGSWLALRDALTPGDVLVFLTYLKNAFKPVQNFAKYTGRLAKAAASGERILDVLEETPDVQDLPGAITAPSFRGDVEFERVSFGYEPNQILLNNINLKVQAGQQVAIVGTSGGGKSTLVSLLMRLYDPISGAVKIDGRDLREYTLDSMRSQISTVLQDSLLFAATIRENIAYGVDVSEDEIIAAAKLANAHQFITALPQGYDTVVGERGATLSGGQRQRIAIARAAIRQAPILILDEPTTGLDKENEQVVIEALQRLAQNRTTFIITHDLHLATRADLIIYLEGGQIKEQGSHSQLLRSNGRYAALYQMQSAVK</sequence>
<accession>K9XPL6</accession>
<keyword evidence="8 9" id="KW-0472">Membrane</keyword>
<dbReference type="SUPFAM" id="SSF52540">
    <property type="entry name" value="P-loop containing nucleoside triphosphate hydrolases"/>
    <property type="match status" value="1"/>
</dbReference>
<dbReference type="Gene3D" id="1.20.1560.10">
    <property type="entry name" value="ABC transporter type 1, transmembrane domain"/>
    <property type="match status" value="1"/>
</dbReference>
<evidence type="ECO:0000259" key="11">
    <source>
        <dbReference type="PROSITE" id="PS50929"/>
    </source>
</evidence>
<keyword evidence="3" id="KW-1003">Cell membrane</keyword>
<keyword evidence="2" id="KW-0813">Transport</keyword>
<dbReference type="OrthoDB" id="544620at2"/>
<evidence type="ECO:0000256" key="2">
    <source>
        <dbReference type="ARBA" id="ARBA00022448"/>
    </source>
</evidence>
<keyword evidence="13" id="KW-1185">Reference proteome</keyword>
<dbReference type="InterPro" id="IPR039421">
    <property type="entry name" value="Type_1_exporter"/>
</dbReference>
<comment type="subcellular location">
    <subcellularLocation>
        <location evidence="1">Cell membrane</location>
        <topology evidence="1">Multi-pass membrane protein</topology>
    </subcellularLocation>
</comment>
<dbReference type="PANTHER" id="PTHR24221:SF468">
    <property type="entry name" value="ABC TRANSPORTER"/>
    <property type="match status" value="1"/>
</dbReference>
<feature type="transmembrane region" description="Helical" evidence="9">
    <location>
        <begin position="79"/>
        <end position="99"/>
    </location>
</feature>
<dbReference type="Pfam" id="PF00664">
    <property type="entry name" value="ABC_membrane"/>
    <property type="match status" value="1"/>
</dbReference>
<dbReference type="HOGENOM" id="CLU_000604_84_3_3"/>
<feature type="domain" description="ABC transporter" evidence="10">
    <location>
        <begin position="362"/>
        <end position="595"/>
    </location>
</feature>
<keyword evidence="4 9" id="KW-0812">Transmembrane</keyword>
<feature type="transmembrane region" description="Helical" evidence="9">
    <location>
        <begin position="156"/>
        <end position="181"/>
    </location>
</feature>
<evidence type="ECO:0000313" key="13">
    <source>
        <dbReference type="Proteomes" id="UP000010473"/>
    </source>
</evidence>
<dbReference type="RefSeq" id="WP_015192151.1">
    <property type="nucleotide sequence ID" value="NC_019748.1"/>
</dbReference>
<gene>
    <name evidence="12" type="ordered locus">Sta7437_0893</name>
</gene>
<evidence type="ECO:0000256" key="7">
    <source>
        <dbReference type="ARBA" id="ARBA00022989"/>
    </source>
</evidence>
<evidence type="ECO:0000256" key="6">
    <source>
        <dbReference type="ARBA" id="ARBA00022840"/>
    </source>
</evidence>
<dbReference type="SUPFAM" id="SSF90123">
    <property type="entry name" value="ABC transporter transmembrane region"/>
    <property type="match status" value="1"/>
</dbReference>
<dbReference type="AlphaFoldDB" id="K9XPL6"/>
<proteinExistence type="predicted"/>
<dbReference type="Gene3D" id="3.40.50.300">
    <property type="entry name" value="P-loop containing nucleotide triphosphate hydrolases"/>
    <property type="match status" value="1"/>
</dbReference>
<dbReference type="STRING" id="111780.Sta7437_0893"/>
<evidence type="ECO:0000259" key="10">
    <source>
        <dbReference type="PROSITE" id="PS50893"/>
    </source>
</evidence>
<dbReference type="eggNOG" id="COG1132">
    <property type="taxonomic scope" value="Bacteria"/>
</dbReference>
<name>K9XPL6_STAC7</name>
<dbReference type="KEGG" id="scs:Sta7437_0893"/>
<dbReference type="PROSITE" id="PS50893">
    <property type="entry name" value="ABC_TRANSPORTER_2"/>
    <property type="match status" value="1"/>
</dbReference>
<dbReference type="FunFam" id="3.40.50.300:FF:000221">
    <property type="entry name" value="Multidrug ABC transporter ATP-binding protein"/>
    <property type="match status" value="1"/>
</dbReference>
<protein>
    <submittedName>
        <fullName evidence="12">Xenobiotic-transporting ATPase</fullName>
        <ecNumber evidence="12">3.6.3.44</ecNumber>
    </submittedName>
</protein>
<keyword evidence="5" id="KW-0547">Nucleotide-binding</keyword>
<reference evidence="13" key="1">
    <citation type="journal article" date="2013" name="Proc. Natl. Acad. Sci. U.S.A.">
        <title>Improving the coverage of the cyanobacterial phylum using diversity-driven genome sequencing.</title>
        <authorList>
            <person name="Shih P.M."/>
            <person name="Wu D."/>
            <person name="Latifi A."/>
            <person name="Axen S.D."/>
            <person name="Fewer D.P."/>
            <person name="Talla E."/>
            <person name="Calteau A."/>
            <person name="Cai F."/>
            <person name="Tandeau de Marsac N."/>
            <person name="Rippka R."/>
            <person name="Herdman M."/>
            <person name="Sivonen K."/>
            <person name="Coursin T."/>
            <person name="Laurent T."/>
            <person name="Goodwin L."/>
            <person name="Nolan M."/>
            <person name="Davenport K.W."/>
            <person name="Han C.S."/>
            <person name="Rubin E.M."/>
            <person name="Eisen J.A."/>
            <person name="Woyke T."/>
            <person name="Gugger M."/>
            <person name="Kerfeld C.A."/>
        </authorList>
    </citation>
    <scope>NUCLEOTIDE SEQUENCE [LARGE SCALE GENOMIC DNA]</scope>
    <source>
        <strain evidence="13">ATCC 29371 / PCC 7437</strain>
    </source>
</reference>
<evidence type="ECO:0000256" key="8">
    <source>
        <dbReference type="ARBA" id="ARBA00023136"/>
    </source>
</evidence>
<dbReference type="InterPro" id="IPR036640">
    <property type="entry name" value="ABC1_TM_sf"/>
</dbReference>
<dbReference type="CDD" id="cd18564">
    <property type="entry name" value="ABC_6TM_exporter_like"/>
    <property type="match status" value="1"/>
</dbReference>
<keyword evidence="7 9" id="KW-1133">Transmembrane helix</keyword>
<evidence type="ECO:0000256" key="4">
    <source>
        <dbReference type="ARBA" id="ARBA00022692"/>
    </source>
</evidence>
<feature type="domain" description="ABC transmembrane type-1" evidence="11">
    <location>
        <begin position="33"/>
        <end position="328"/>
    </location>
</feature>
<feature type="transmembrane region" description="Helical" evidence="9">
    <location>
        <begin position="31"/>
        <end position="48"/>
    </location>
</feature>
<dbReference type="InterPro" id="IPR003439">
    <property type="entry name" value="ABC_transporter-like_ATP-bd"/>
</dbReference>
<dbReference type="Pfam" id="PF00005">
    <property type="entry name" value="ABC_tran"/>
    <property type="match status" value="1"/>
</dbReference>
<evidence type="ECO:0000256" key="5">
    <source>
        <dbReference type="ARBA" id="ARBA00022741"/>
    </source>
</evidence>
<evidence type="ECO:0000256" key="1">
    <source>
        <dbReference type="ARBA" id="ARBA00004651"/>
    </source>
</evidence>
<dbReference type="InterPro" id="IPR003593">
    <property type="entry name" value="AAA+_ATPase"/>
</dbReference>
<keyword evidence="12" id="KW-0378">Hydrolase</keyword>
<dbReference type="EMBL" id="CP003653">
    <property type="protein sequence ID" value="AFZ34478.1"/>
    <property type="molecule type" value="Genomic_DNA"/>
</dbReference>
<dbReference type="GO" id="GO:0034040">
    <property type="term" value="F:ATPase-coupled lipid transmembrane transporter activity"/>
    <property type="evidence" value="ECO:0007669"/>
    <property type="project" value="TreeGrafter"/>
</dbReference>
<dbReference type="InterPro" id="IPR017871">
    <property type="entry name" value="ABC_transporter-like_CS"/>
</dbReference>
<dbReference type="Proteomes" id="UP000010473">
    <property type="component" value="Chromosome"/>
</dbReference>
<dbReference type="PANTHER" id="PTHR24221">
    <property type="entry name" value="ATP-BINDING CASSETTE SUB-FAMILY B"/>
    <property type="match status" value="1"/>
</dbReference>
<dbReference type="PROSITE" id="PS50929">
    <property type="entry name" value="ABC_TM1F"/>
    <property type="match status" value="1"/>
</dbReference>
<dbReference type="GO" id="GO:0005886">
    <property type="term" value="C:plasma membrane"/>
    <property type="evidence" value="ECO:0007669"/>
    <property type="project" value="UniProtKB-SubCell"/>
</dbReference>